<gene>
    <name evidence="1" type="ORF">ACE1CA_25815</name>
</gene>
<dbReference type="Pfam" id="PF13267">
    <property type="entry name" value="DUF4058"/>
    <property type="match status" value="1"/>
</dbReference>
<keyword evidence="2" id="KW-1185">Reference proteome</keyword>
<dbReference type="RefSeq" id="WP_413280269.1">
    <property type="nucleotide sequence ID" value="NZ_JBHFNT010000229.1"/>
</dbReference>
<reference evidence="1 2" key="1">
    <citation type="submission" date="2024-09" db="EMBL/GenBank/DDBJ databases">
        <title>Floridaenema gen nov. (Aerosakkonemataceae, Aerosakkonematales ord. nov., Cyanobacteria) from benthic tropical and subtropical fresh waters, with the description of four new species.</title>
        <authorList>
            <person name="Moretto J.A."/>
            <person name="Berthold D.E."/>
            <person name="Lefler F.W."/>
            <person name="Huang I.-S."/>
            <person name="Laughinghouse H. IV."/>
        </authorList>
    </citation>
    <scope>NUCLEOTIDE SEQUENCE [LARGE SCALE GENOMIC DNA]</scope>
    <source>
        <strain evidence="1 2">BLCC-F167</strain>
    </source>
</reference>
<dbReference type="InterPro" id="IPR025132">
    <property type="entry name" value="DUF4058"/>
</dbReference>
<accession>A0ABV4WTJ3</accession>
<protein>
    <submittedName>
        <fullName evidence="1">DUF4058 family protein</fullName>
    </submittedName>
</protein>
<dbReference type="Proteomes" id="UP001576780">
    <property type="component" value="Unassembled WGS sequence"/>
</dbReference>
<comment type="caution">
    <text evidence="1">The sequence shown here is derived from an EMBL/GenBank/DDBJ whole genome shotgun (WGS) entry which is preliminary data.</text>
</comment>
<dbReference type="EMBL" id="JBHFNT010000229">
    <property type="protein sequence ID" value="MFB2837933.1"/>
    <property type="molecule type" value="Genomic_DNA"/>
</dbReference>
<name>A0ABV4WTJ3_9CYAN</name>
<proteinExistence type="predicted"/>
<organism evidence="1 2">
    <name type="scientific">Floridaenema evergladense BLCC-F167</name>
    <dbReference type="NCBI Taxonomy" id="3153639"/>
    <lineage>
        <taxon>Bacteria</taxon>
        <taxon>Bacillati</taxon>
        <taxon>Cyanobacteriota</taxon>
        <taxon>Cyanophyceae</taxon>
        <taxon>Oscillatoriophycideae</taxon>
        <taxon>Aerosakkonematales</taxon>
        <taxon>Aerosakkonemataceae</taxon>
        <taxon>Floridanema</taxon>
        <taxon>Floridanema evergladense</taxon>
    </lineage>
</organism>
<evidence type="ECO:0000313" key="1">
    <source>
        <dbReference type="EMBL" id="MFB2837933.1"/>
    </source>
</evidence>
<evidence type="ECO:0000313" key="2">
    <source>
        <dbReference type="Proteomes" id="UP001576780"/>
    </source>
</evidence>
<sequence length="33" mass="3840">MLSPKNKRSKEGKEAYECKRQQVLASLVSDRFI</sequence>